<keyword evidence="2" id="KW-0720">Serine protease</keyword>
<reference evidence="4 5" key="1">
    <citation type="submission" date="2020-02" db="EMBL/GenBank/DDBJ databases">
        <title>Draft genome sequence of Limisphaera ngatamarikiensis NGM72.4T, a thermophilic Verrucomicrobia grouped in subdivision 3.</title>
        <authorList>
            <person name="Carere C.R."/>
            <person name="Steen J."/>
            <person name="Hugenholtz P."/>
            <person name="Stott M.B."/>
        </authorList>
    </citation>
    <scope>NUCLEOTIDE SEQUENCE [LARGE SCALE GENOMIC DNA]</scope>
    <source>
        <strain evidence="4 5">NGM72.4</strain>
    </source>
</reference>
<dbReference type="GO" id="GO:0004252">
    <property type="term" value="F:serine-type endopeptidase activity"/>
    <property type="evidence" value="ECO:0007669"/>
    <property type="project" value="TreeGrafter"/>
</dbReference>
<dbReference type="Gene3D" id="2.120.10.30">
    <property type="entry name" value="TolB, C-terminal domain"/>
    <property type="match status" value="1"/>
</dbReference>
<dbReference type="PANTHER" id="PTHR42776">
    <property type="entry name" value="SERINE PEPTIDASE S9 FAMILY MEMBER"/>
    <property type="match status" value="1"/>
</dbReference>
<name>A0A6M1RXY4_9BACT</name>
<evidence type="ECO:0000313" key="4">
    <source>
        <dbReference type="EMBL" id="NGO38030.1"/>
    </source>
</evidence>
<dbReference type="InterPro" id="IPR011659">
    <property type="entry name" value="WD40"/>
</dbReference>
<dbReference type="Pfam" id="PF00326">
    <property type="entry name" value="Peptidase_S9"/>
    <property type="match status" value="1"/>
</dbReference>
<keyword evidence="5" id="KW-1185">Reference proteome</keyword>
<keyword evidence="2" id="KW-0645">Protease</keyword>
<protein>
    <submittedName>
        <fullName evidence="4">S9 family peptidase</fullName>
    </submittedName>
</protein>
<dbReference type="PANTHER" id="PTHR42776:SF27">
    <property type="entry name" value="DIPEPTIDYL PEPTIDASE FAMILY MEMBER 6"/>
    <property type="match status" value="1"/>
</dbReference>
<dbReference type="Pfam" id="PF07676">
    <property type="entry name" value="PD40"/>
    <property type="match status" value="2"/>
</dbReference>
<dbReference type="InterPro" id="IPR001375">
    <property type="entry name" value="Peptidase_S9_cat"/>
</dbReference>
<accession>A0A6M1RXY4</accession>
<dbReference type="SUPFAM" id="SSF82171">
    <property type="entry name" value="DPP6 N-terminal domain-like"/>
    <property type="match status" value="1"/>
</dbReference>
<evidence type="ECO:0000313" key="5">
    <source>
        <dbReference type="Proteomes" id="UP000477311"/>
    </source>
</evidence>
<dbReference type="AlphaFoldDB" id="A0A6M1RXY4"/>
<keyword evidence="1" id="KW-0378">Hydrolase</keyword>
<dbReference type="InterPro" id="IPR011042">
    <property type="entry name" value="6-blade_b-propeller_TolB-like"/>
</dbReference>
<organism evidence="4 5">
    <name type="scientific">Limisphaera ngatamarikiensis</name>
    <dbReference type="NCBI Taxonomy" id="1324935"/>
    <lineage>
        <taxon>Bacteria</taxon>
        <taxon>Pseudomonadati</taxon>
        <taxon>Verrucomicrobiota</taxon>
        <taxon>Verrucomicrobiia</taxon>
        <taxon>Limisphaerales</taxon>
        <taxon>Limisphaeraceae</taxon>
        <taxon>Limisphaera</taxon>
    </lineage>
</organism>
<gene>
    <name evidence="4" type="ORF">G4L39_01275</name>
</gene>
<comment type="caution">
    <text evidence="4">The sequence shown here is derived from an EMBL/GenBank/DDBJ whole genome shotgun (WGS) entry which is preliminary data.</text>
</comment>
<dbReference type="Proteomes" id="UP000477311">
    <property type="component" value="Unassembled WGS sequence"/>
</dbReference>
<sequence>MESRLHLGLLLAALCLIGARGAESVSSSAQGLDPRDVARLQWVTTAVVSPDGQHVAFLRTVPRDLEKDPDGPAWSGLWVYDIETGRERPFVTGRVEITRPAWTPDGRAITFLAKRGDDKHKALWLIPIDGGEARKAAELPTDLADYALAPDGRRVAVVAPEPEPKHRRKLQDKGFNQQVYEEDWATNRLWVLALFEPGEDPRPLPLTGHVHRVEWRPGYEHLAVSLAPTPSVDDSYVRQQIRIVHAGSGEVVATVNNPGKLAGFRWSPDGRRLVMIAAEDAHDPAPGRLMLVDPGTGRFTQLLPDHSGQVEDCAWLNQDRLLVLCSEGVGSALYEVTWEGPNMSRQRRFESLAPVFDSVTAGGTNPVVALVGSHPTHPAELFLWQTDRPGPDRVTDSNPWLARRRLARQELVHWTARDGLALEGILIRRLEDDGRPGPLILSVHGGPEAHVRNGWLTSYSLPGQVAAARGMAVFYPNYRGSTGRGVAFSRLGQGDPAGREFDDLVDAVDHLITIGVADSNRVGVTGGSYGGYATAWCVTRYSDRFAAGVMFVGISDKISKVGTTDIPEEEYLVHARFRPWEKWTFLLERSPIYHAGRCRTPLLILHGKDDPRVHVSQSLEMYRHLKLRSSAPVRLVLYPGEGHGNRRAASRYDYHLRMLQWFEHYLLGPGGEPPSPEVDYGLPEAAEN</sequence>
<evidence type="ECO:0000256" key="2">
    <source>
        <dbReference type="ARBA" id="ARBA00022825"/>
    </source>
</evidence>
<dbReference type="InterPro" id="IPR029058">
    <property type="entry name" value="AB_hydrolase_fold"/>
</dbReference>
<feature type="domain" description="Peptidase S9 prolyl oligopeptidase catalytic" evidence="3">
    <location>
        <begin position="463"/>
        <end position="666"/>
    </location>
</feature>
<evidence type="ECO:0000259" key="3">
    <source>
        <dbReference type="Pfam" id="PF00326"/>
    </source>
</evidence>
<evidence type="ECO:0000256" key="1">
    <source>
        <dbReference type="ARBA" id="ARBA00022801"/>
    </source>
</evidence>
<dbReference type="RefSeq" id="WP_165105314.1">
    <property type="nucleotide sequence ID" value="NZ_JAAKYA010000006.1"/>
</dbReference>
<dbReference type="EMBL" id="JAAKYA010000006">
    <property type="protein sequence ID" value="NGO38030.1"/>
    <property type="molecule type" value="Genomic_DNA"/>
</dbReference>
<dbReference type="Gene3D" id="3.40.50.1820">
    <property type="entry name" value="alpha/beta hydrolase"/>
    <property type="match status" value="1"/>
</dbReference>
<dbReference type="GO" id="GO:0006508">
    <property type="term" value="P:proteolysis"/>
    <property type="evidence" value="ECO:0007669"/>
    <property type="project" value="InterPro"/>
</dbReference>
<proteinExistence type="predicted"/>
<dbReference type="SUPFAM" id="SSF53474">
    <property type="entry name" value="alpha/beta-Hydrolases"/>
    <property type="match status" value="1"/>
</dbReference>